<dbReference type="PANTHER" id="PTHR43377:SF2">
    <property type="entry name" value="BINDING ROSSMANN FOLD OXIDOREDUCTASE, PUTATIVE (AFU_ORTHOLOGUE AFUA_4G00560)-RELATED"/>
    <property type="match status" value="1"/>
</dbReference>
<proteinExistence type="inferred from homology"/>
<gene>
    <name evidence="4" type="ORF">H9742_04570</name>
</gene>
<dbReference type="SUPFAM" id="SSF51735">
    <property type="entry name" value="NAD(P)-binding Rossmann-fold domains"/>
    <property type="match status" value="1"/>
</dbReference>
<feature type="domain" description="Gfo/Idh/MocA-like oxidoreductase C-terminal" evidence="3">
    <location>
        <begin position="147"/>
        <end position="417"/>
    </location>
</feature>
<dbReference type="InterPro" id="IPR000683">
    <property type="entry name" value="Gfo/Idh/MocA-like_OxRdtase_N"/>
</dbReference>
<organism evidence="4 5">
    <name type="scientific">Candidatus Acetatifactor stercoripullorum</name>
    <dbReference type="NCBI Taxonomy" id="2838414"/>
    <lineage>
        <taxon>Bacteria</taxon>
        <taxon>Bacillati</taxon>
        <taxon>Bacillota</taxon>
        <taxon>Clostridia</taxon>
        <taxon>Lachnospirales</taxon>
        <taxon>Lachnospiraceae</taxon>
        <taxon>Acetatifactor</taxon>
    </lineage>
</organism>
<dbReference type="Pfam" id="PF01408">
    <property type="entry name" value="GFO_IDH_MocA"/>
    <property type="match status" value="1"/>
</dbReference>
<evidence type="ECO:0000259" key="3">
    <source>
        <dbReference type="Pfam" id="PF02894"/>
    </source>
</evidence>
<comment type="similarity">
    <text evidence="1">Belongs to the Gfo/Idh/MocA family.</text>
</comment>
<feature type="domain" description="Gfo/Idh/MocA-like oxidoreductase N-terminal" evidence="2">
    <location>
        <begin position="12"/>
        <end position="134"/>
    </location>
</feature>
<dbReference type="Gene3D" id="3.30.360.10">
    <property type="entry name" value="Dihydrodipicolinate Reductase, domain 2"/>
    <property type="match status" value="1"/>
</dbReference>
<dbReference type="AlphaFoldDB" id="A0A9D1R335"/>
<reference evidence="4" key="2">
    <citation type="submission" date="2021-04" db="EMBL/GenBank/DDBJ databases">
        <authorList>
            <person name="Gilroy R."/>
        </authorList>
    </citation>
    <scope>NUCLEOTIDE SEQUENCE</scope>
    <source>
        <strain evidence="4">CHK195-6426</strain>
    </source>
</reference>
<evidence type="ECO:0000313" key="4">
    <source>
        <dbReference type="EMBL" id="HIW80796.1"/>
    </source>
</evidence>
<dbReference type="InterPro" id="IPR004104">
    <property type="entry name" value="Gfo/Idh/MocA-like_OxRdtase_C"/>
</dbReference>
<dbReference type="GO" id="GO:0000166">
    <property type="term" value="F:nucleotide binding"/>
    <property type="evidence" value="ECO:0007669"/>
    <property type="project" value="InterPro"/>
</dbReference>
<protein>
    <submittedName>
        <fullName evidence="4">Gfo/Idh/MocA family oxidoreductase</fullName>
    </submittedName>
</protein>
<dbReference type="InterPro" id="IPR036291">
    <property type="entry name" value="NAD(P)-bd_dom_sf"/>
</dbReference>
<dbReference type="Proteomes" id="UP000824265">
    <property type="component" value="Unassembled WGS sequence"/>
</dbReference>
<evidence type="ECO:0000259" key="2">
    <source>
        <dbReference type="Pfam" id="PF01408"/>
    </source>
</evidence>
<comment type="caution">
    <text evidence="4">The sequence shown here is derived from an EMBL/GenBank/DDBJ whole genome shotgun (WGS) entry which is preliminary data.</text>
</comment>
<dbReference type="InterPro" id="IPR051450">
    <property type="entry name" value="Gfo/Idh/MocA_Oxidoreductases"/>
</dbReference>
<dbReference type="PANTHER" id="PTHR43377">
    <property type="entry name" value="BILIVERDIN REDUCTASE A"/>
    <property type="match status" value="1"/>
</dbReference>
<evidence type="ECO:0000256" key="1">
    <source>
        <dbReference type="ARBA" id="ARBA00010928"/>
    </source>
</evidence>
<dbReference type="EMBL" id="DXGH01000027">
    <property type="protein sequence ID" value="HIW80796.1"/>
    <property type="molecule type" value="Genomic_DNA"/>
</dbReference>
<accession>A0A9D1R335</accession>
<name>A0A9D1R335_9FIRM</name>
<reference evidence="4" key="1">
    <citation type="journal article" date="2021" name="PeerJ">
        <title>Extensive microbial diversity within the chicken gut microbiome revealed by metagenomics and culture.</title>
        <authorList>
            <person name="Gilroy R."/>
            <person name="Ravi A."/>
            <person name="Getino M."/>
            <person name="Pursley I."/>
            <person name="Horton D.L."/>
            <person name="Alikhan N.F."/>
            <person name="Baker D."/>
            <person name="Gharbi K."/>
            <person name="Hall N."/>
            <person name="Watson M."/>
            <person name="Adriaenssens E.M."/>
            <person name="Foster-Nyarko E."/>
            <person name="Jarju S."/>
            <person name="Secka A."/>
            <person name="Antonio M."/>
            <person name="Oren A."/>
            <person name="Chaudhuri R.R."/>
            <person name="La Ragione R."/>
            <person name="Hildebrand F."/>
            <person name="Pallen M.J."/>
        </authorList>
    </citation>
    <scope>NUCLEOTIDE SEQUENCE</scope>
    <source>
        <strain evidence="4">CHK195-6426</strain>
    </source>
</reference>
<evidence type="ECO:0000313" key="5">
    <source>
        <dbReference type="Proteomes" id="UP000824265"/>
    </source>
</evidence>
<dbReference type="SUPFAM" id="SSF55347">
    <property type="entry name" value="Glyceraldehyde-3-phosphate dehydrogenase-like, C-terminal domain"/>
    <property type="match status" value="1"/>
</dbReference>
<sequence>MSKSKEARRPVTVVIIGAGGRGYLTYAPYAKKYPEQMKVVGVAEPDEKRRKMMQEEYRLSSENCFSTAEELFSAPRFADMAFICTQDHQHIKHGLLAMEAGYDILLEKPISADIGECQKLNQRARELKRFVTVCHVLRYAPFYQKIKELIDSGALGEVVCIQAAENVGYWHQTHSYVRGKWRDADKTSPMILAKSCHDMDILVWLTGSTCKTVSSVGALTFFRKENAPEGAPSHCLGGCPVKESCCFDAEKIYVTDALTGYDANGAGWMQKAVTPSGDRESLYQALRTGPYGRCVFRCDNNVVDHQTLSAVMKNGVSISFAMCGLNSDNYRTIHVMGTKGDLWGELEKEKILLKPFGKEPEEIRLSVEETVSGHGGGDYHMLSEMFQARREGRDSLTGLEESLASHYMALAAERSRQLGGKCLDVDDFVTQREGTDGR</sequence>
<dbReference type="Pfam" id="PF02894">
    <property type="entry name" value="GFO_IDH_MocA_C"/>
    <property type="match status" value="1"/>
</dbReference>
<dbReference type="Gene3D" id="3.40.50.720">
    <property type="entry name" value="NAD(P)-binding Rossmann-like Domain"/>
    <property type="match status" value="1"/>
</dbReference>